<dbReference type="SUPFAM" id="SSF52047">
    <property type="entry name" value="RNI-like"/>
    <property type="match status" value="1"/>
</dbReference>
<dbReference type="SUPFAM" id="SSF52058">
    <property type="entry name" value="L domain-like"/>
    <property type="match status" value="2"/>
</dbReference>
<feature type="domain" description="Leucine-rich repeat-containing N-terminal plant-type" evidence="13">
    <location>
        <begin position="51"/>
        <end position="90"/>
    </location>
</feature>
<reference evidence="15" key="1">
    <citation type="submission" date="2015-04" db="UniProtKB">
        <authorList>
            <consortium name="EnsemblPlants"/>
        </authorList>
    </citation>
    <scope>IDENTIFICATION</scope>
</reference>
<evidence type="ECO:0000256" key="4">
    <source>
        <dbReference type="ARBA" id="ARBA00022614"/>
    </source>
</evidence>
<dbReference type="SMART" id="SM00369">
    <property type="entry name" value="LRR_TYP"/>
    <property type="match status" value="8"/>
</dbReference>
<comment type="similarity">
    <text evidence="2">Belongs to the RLP family.</text>
</comment>
<evidence type="ECO:0000256" key="1">
    <source>
        <dbReference type="ARBA" id="ARBA00004251"/>
    </source>
</evidence>
<accession>A0A0E0CKB4</accession>
<dbReference type="AlphaFoldDB" id="A0A0E0CKB4"/>
<reference evidence="15" key="2">
    <citation type="submission" date="2018-05" db="EMBL/GenBank/DDBJ databases">
        <title>OmerRS3 (Oryza meridionalis Reference Sequence Version 3).</title>
        <authorList>
            <person name="Zhang J."/>
            <person name="Kudrna D."/>
            <person name="Lee S."/>
            <person name="Talag J."/>
            <person name="Welchert J."/>
            <person name="Wing R.A."/>
        </authorList>
    </citation>
    <scope>NUCLEOTIDE SEQUENCE [LARGE SCALE GENOMIC DNA]</scope>
    <source>
        <strain evidence="15">cv. OR44</strain>
    </source>
</reference>
<evidence type="ECO:0000256" key="10">
    <source>
        <dbReference type="ARBA" id="ARBA00023180"/>
    </source>
</evidence>
<protein>
    <submittedName>
        <fullName evidence="15">Uncharacterized protein</fullName>
    </submittedName>
</protein>
<dbReference type="Gramene" id="OMERI02G16040.1">
    <property type="protein sequence ID" value="OMERI02G16040.1"/>
    <property type="gene ID" value="OMERI02G16040"/>
</dbReference>
<dbReference type="Pfam" id="PF08263">
    <property type="entry name" value="LRRNT_2"/>
    <property type="match status" value="1"/>
</dbReference>
<feature type="domain" description="Disease resistance R13L4/SHOC-2-like LRR" evidence="14">
    <location>
        <begin position="358"/>
        <end position="549"/>
    </location>
</feature>
<feature type="signal peptide" evidence="12">
    <location>
        <begin position="1"/>
        <end position="28"/>
    </location>
</feature>
<name>A0A0E0CKB4_9ORYZ</name>
<dbReference type="InterPro" id="IPR013210">
    <property type="entry name" value="LRR_N_plant-typ"/>
</dbReference>
<keyword evidence="7" id="KW-0677">Repeat</keyword>
<dbReference type="GO" id="GO:0009791">
    <property type="term" value="P:post-embryonic development"/>
    <property type="evidence" value="ECO:0007669"/>
    <property type="project" value="UniProtKB-ARBA"/>
</dbReference>
<dbReference type="Pfam" id="PF00560">
    <property type="entry name" value="LRR_1"/>
    <property type="match status" value="7"/>
</dbReference>
<dbReference type="FunFam" id="3.80.10.10:FF:000233">
    <property type="entry name" value="Leucine-rich repeat receptor-like protein kinase TDR"/>
    <property type="match status" value="1"/>
</dbReference>
<evidence type="ECO:0000259" key="14">
    <source>
        <dbReference type="Pfam" id="PF23598"/>
    </source>
</evidence>
<dbReference type="InterPro" id="IPR032675">
    <property type="entry name" value="LRR_dom_sf"/>
</dbReference>
<keyword evidence="9 11" id="KW-0472">Membrane</keyword>
<feature type="transmembrane region" description="Helical" evidence="11">
    <location>
        <begin position="988"/>
        <end position="1010"/>
    </location>
</feature>
<evidence type="ECO:0000259" key="13">
    <source>
        <dbReference type="Pfam" id="PF08263"/>
    </source>
</evidence>
<dbReference type="GO" id="GO:0005886">
    <property type="term" value="C:plasma membrane"/>
    <property type="evidence" value="ECO:0007669"/>
    <property type="project" value="UniProtKB-SubCell"/>
</dbReference>
<keyword evidence="4" id="KW-0433">Leucine-rich repeat</keyword>
<evidence type="ECO:0000256" key="2">
    <source>
        <dbReference type="ARBA" id="ARBA00009592"/>
    </source>
</evidence>
<dbReference type="InterPro" id="IPR003591">
    <property type="entry name" value="Leu-rich_rpt_typical-subtyp"/>
</dbReference>
<evidence type="ECO:0000256" key="7">
    <source>
        <dbReference type="ARBA" id="ARBA00022737"/>
    </source>
</evidence>
<dbReference type="Gene3D" id="3.80.10.10">
    <property type="entry name" value="Ribonuclease Inhibitor"/>
    <property type="match status" value="6"/>
</dbReference>
<evidence type="ECO:0000313" key="16">
    <source>
        <dbReference type="Proteomes" id="UP000008021"/>
    </source>
</evidence>
<dbReference type="Pfam" id="PF13516">
    <property type="entry name" value="LRR_6"/>
    <property type="match status" value="1"/>
</dbReference>
<keyword evidence="5 11" id="KW-0812">Transmembrane</keyword>
<dbReference type="HOGENOM" id="CLU_000288_18_3_1"/>
<dbReference type="InterPro" id="IPR055414">
    <property type="entry name" value="LRR_R13L4/SHOC2-like"/>
</dbReference>
<proteinExistence type="inferred from homology"/>
<evidence type="ECO:0000313" key="15">
    <source>
        <dbReference type="EnsemblPlants" id="OMERI02G16040.1"/>
    </source>
</evidence>
<evidence type="ECO:0000256" key="8">
    <source>
        <dbReference type="ARBA" id="ARBA00022989"/>
    </source>
</evidence>
<dbReference type="InterPro" id="IPR001611">
    <property type="entry name" value="Leu-rich_rpt"/>
</dbReference>
<comment type="subcellular location">
    <subcellularLocation>
        <location evidence="1">Cell membrane</location>
        <topology evidence="1">Single-pass type I membrane protein</topology>
    </subcellularLocation>
</comment>
<dbReference type="InterPro" id="IPR046956">
    <property type="entry name" value="RLP23-like"/>
</dbReference>
<dbReference type="FunFam" id="3.80.10.10:FF:000213">
    <property type="entry name" value="Tyrosine-sulfated glycopeptide receptor 1"/>
    <property type="match status" value="1"/>
</dbReference>
<keyword evidence="6 12" id="KW-0732">Signal</keyword>
<evidence type="ECO:0000256" key="5">
    <source>
        <dbReference type="ARBA" id="ARBA00022692"/>
    </source>
</evidence>
<dbReference type="PROSITE" id="PS51450">
    <property type="entry name" value="LRR"/>
    <property type="match status" value="2"/>
</dbReference>
<feature type="chain" id="PRO_5002355912" evidence="12">
    <location>
        <begin position="29"/>
        <end position="1019"/>
    </location>
</feature>
<evidence type="ECO:0000256" key="12">
    <source>
        <dbReference type="SAM" id="SignalP"/>
    </source>
</evidence>
<dbReference type="Proteomes" id="UP000008021">
    <property type="component" value="Chromosome 2"/>
</dbReference>
<dbReference type="eggNOG" id="KOG0619">
    <property type="taxonomic scope" value="Eukaryota"/>
</dbReference>
<dbReference type="PRINTS" id="PR00019">
    <property type="entry name" value="LEURICHRPT"/>
</dbReference>
<sequence length="1019" mass="111280">MLASMTFAYTSSMPLLAMLLILLIQVQSRSTLADGTSSSASAQPAPCLPGQAWALLRLKNSFDATAGDYSAAFRSWIAGTDCCRWEGIRCGGAQGRVVTSLDLGYRWLRSPGLDDALFSLTSLEYLDISWNDFSASKLPATGFEKLAELTHLDLCSTNFAGRVPVGIGRLKSLAYLDLSTTFFEDELDEENNVIYYYSDTISQLSEPSLETLLANLTNLEELRLGMVNMSRNGARWCDAMARSSPKLRVISMPYCSLSGPICHSLSALQSLSVIELHYNHLSGPVPELLATLSNLTVLQLSNNMLEGVFPPIIFQLQKLTSISLTNNLGISGKLPNFSAHSYLQSISVSNTNFSGTIPGSISNLKYLKELALGASGFSGVLPSSIGKLKSLDLLEVSGLELVGSIPSWISNLTSLNVLKFFHCGLSGPIPASVGSLTKLRELALYNCHFSGEVAALISNLTRLQTLLLHSNNFIGTVELASYSKLQNLSVLNLSNNKLVVVDGENSSSVVSYPSISFLRLASCSISSFPNILRHLPYITSLDLSYNQIQGAIPQWTWETWTMNFFLLNLSHNNFTSIGSNPLLPLYIEYFDLSFNNFDGAIPVPQKGSITLDYSTNRFSSMPLNFSSYLKNTVVLKASDNSLSGNIPSSICDAIKSLQLLDLSNNNLTGSMPSCLTQDASALQVLSLKQNHLTGELPDNIKEGCALSALDFSGNMIQGQLPRSLVACRNLEILDIGNNQISDHFPCWMSKLPELQVLVLKSNKFHGKIMDPLYTRDGNNCQFSMLRIADIASNNFSGTLPEELFKMLKSMMTRSDNETLVMEHQYSHGQTYQFTAALTYKGNDITISKILRSLVLIDVSNNEFDGSIPSSIGELALLHGLNMSHNMLTGPIPTQFDNLNNLESLDLSSNKLSGEIPQELASLNFLATLNLSYNMLAGRIPQSSHFSTFSNASFEGNIGLCGPPLSKQCSYRSEPNIMPHASKKDPIDVLLFLFTGLGFGVCFGITILVIWGSNNRKQQA</sequence>
<keyword evidence="3" id="KW-1003">Cell membrane</keyword>
<evidence type="ECO:0000256" key="11">
    <source>
        <dbReference type="SAM" id="Phobius"/>
    </source>
</evidence>
<dbReference type="PANTHER" id="PTHR48061:SF48">
    <property type="entry name" value="OS01G0162500 PROTEIN"/>
    <property type="match status" value="1"/>
</dbReference>
<keyword evidence="16" id="KW-1185">Reference proteome</keyword>
<evidence type="ECO:0000256" key="9">
    <source>
        <dbReference type="ARBA" id="ARBA00023136"/>
    </source>
</evidence>
<dbReference type="PANTHER" id="PTHR48061">
    <property type="entry name" value="LEUCINE-RICH REPEAT RECEPTOR PROTEIN KINASE EMS1-LIKE-RELATED"/>
    <property type="match status" value="1"/>
</dbReference>
<keyword evidence="8 11" id="KW-1133">Transmembrane helix</keyword>
<dbReference type="STRING" id="40149.A0A0E0CKB4"/>
<evidence type="ECO:0000256" key="6">
    <source>
        <dbReference type="ARBA" id="ARBA00022729"/>
    </source>
</evidence>
<dbReference type="Pfam" id="PF23598">
    <property type="entry name" value="LRR_14"/>
    <property type="match status" value="1"/>
</dbReference>
<dbReference type="EnsemblPlants" id="OMERI02G16040.1">
    <property type="protein sequence ID" value="OMERI02G16040.1"/>
    <property type="gene ID" value="OMERI02G16040"/>
</dbReference>
<evidence type="ECO:0000256" key="3">
    <source>
        <dbReference type="ARBA" id="ARBA00022475"/>
    </source>
</evidence>
<keyword evidence="10" id="KW-0325">Glycoprotein</keyword>
<organism evidence="15">
    <name type="scientific">Oryza meridionalis</name>
    <dbReference type="NCBI Taxonomy" id="40149"/>
    <lineage>
        <taxon>Eukaryota</taxon>
        <taxon>Viridiplantae</taxon>
        <taxon>Streptophyta</taxon>
        <taxon>Embryophyta</taxon>
        <taxon>Tracheophyta</taxon>
        <taxon>Spermatophyta</taxon>
        <taxon>Magnoliopsida</taxon>
        <taxon>Liliopsida</taxon>
        <taxon>Poales</taxon>
        <taxon>Poaceae</taxon>
        <taxon>BOP clade</taxon>
        <taxon>Oryzoideae</taxon>
        <taxon>Oryzeae</taxon>
        <taxon>Oryzinae</taxon>
        <taxon>Oryza</taxon>
    </lineage>
</organism>